<organism evidence="2 3">
    <name type="scientific">Vibrio phage vB_VruC_PG21</name>
    <dbReference type="NCBI Taxonomy" id="2928757"/>
    <lineage>
        <taxon>Viruses</taxon>
        <taxon>Varidnaviria</taxon>
        <taxon>Abadenavirae</taxon>
        <taxon>Produgelaviricota</taxon>
        <taxon>Belvinaviricetes</taxon>
        <taxon>Vinavirales</taxon>
        <taxon>Asemoviridae</taxon>
        <taxon>Rumoivirus</taxon>
        <taxon>Rumoivirus VruC</taxon>
    </lineage>
</organism>
<dbReference type="EMBL" id="OM867525">
    <property type="protein sequence ID" value="UOL48294.1"/>
    <property type="molecule type" value="Genomic_DNA"/>
</dbReference>
<accession>A0AAE9GMY6</accession>
<protein>
    <recommendedName>
        <fullName evidence="4">Lipoprotein</fullName>
    </recommendedName>
</protein>
<feature type="region of interest" description="Disordered" evidence="1">
    <location>
        <begin position="20"/>
        <end position="39"/>
    </location>
</feature>
<evidence type="ECO:0008006" key="4">
    <source>
        <dbReference type="Google" id="ProtNLM"/>
    </source>
</evidence>
<evidence type="ECO:0000313" key="3">
    <source>
        <dbReference type="Proteomes" id="UP001240192"/>
    </source>
</evidence>
<evidence type="ECO:0000256" key="1">
    <source>
        <dbReference type="SAM" id="MobiDB-lite"/>
    </source>
</evidence>
<name>A0AAE9GMY6_9VIRU</name>
<proteinExistence type="predicted"/>
<reference evidence="2" key="1">
    <citation type="submission" date="2022-02" db="EMBL/GenBank/DDBJ databases">
        <authorList>
            <person name="Guo R."/>
        </authorList>
    </citation>
    <scope>NUCLEOTIDE SEQUENCE</scope>
</reference>
<feature type="compositionally biased region" description="Polar residues" evidence="1">
    <location>
        <begin position="30"/>
        <end position="39"/>
    </location>
</feature>
<keyword evidence="3" id="KW-1185">Reference proteome</keyword>
<dbReference type="Proteomes" id="UP001240192">
    <property type="component" value="Segment"/>
</dbReference>
<dbReference type="PROSITE" id="PS51257">
    <property type="entry name" value="PROKAR_LIPOPROTEIN"/>
    <property type="match status" value="1"/>
</dbReference>
<sequence length="240" mass="25196">MKKLMLSVLTVGVLAGCGGGGGGDSSSSDNTENTTTYQQDGIYLNDTDLAVMVVDSEEAQHGVIVGDYTANAIYIVDSLSSQENTINTTGLTYVDTGTGIYDPTIETTITFNESGADINGTVNGATLMYSFDRTEDSEALDQITGTHTNPDDGQEWTINADGSFVIHAAPSIGCIISGTMVLVKDYYYRADNIKAENCIDSSLDGTNYTGIVATVTQNGSSYLVGAMSNGSSALWSATPY</sequence>
<evidence type="ECO:0000313" key="2">
    <source>
        <dbReference type="EMBL" id="UOL48294.1"/>
    </source>
</evidence>